<gene>
    <name evidence="1" type="ORF">BDV30DRAFT_249193</name>
</gene>
<dbReference type="Proteomes" id="UP000326289">
    <property type="component" value="Unassembled WGS sequence"/>
</dbReference>
<evidence type="ECO:0000313" key="1">
    <source>
        <dbReference type="EMBL" id="KAB8273021.1"/>
    </source>
</evidence>
<proteinExistence type="predicted"/>
<dbReference type="EMBL" id="ML732800">
    <property type="protein sequence ID" value="KAB8273021.1"/>
    <property type="molecule type" value="Genomic_DNA"/>
</dbReference>
<dbReference type="AlphaFoldDB" id="A0A5N6J297"/>
<organism evidence="1 2">
    <name type="scientific">Aspergillus minisclerotigenes</name>
    <dbReference type="NCBI Taxonomy" id="656917"/>
    <lineage>
        <taxon>Eukaryota</taxon>
        <taxon>Fungi</taxon>
        <taxon>Dikarya</taxon>
        <taxon>Ascomycota</taxon>
        <taxon>Pezizomycotina</taxon>
        <taxon>Eurotiomycetes</taxon>
        <taxon>Eurotiomycetidae</taxon>
        <taxon>Eurotiales</taxon>
        <taxon>Aspergillaceae</taxon>
        <taxon>Aspergillus</taxon>
        <taxon>Aspergillus subgen. Circumdati</taxon>
    </lineage>
</organism>
<protein>
    <submittedName>
        <fullName evidence="1">Uncharacterized protein</fullName>
    </submittedName>
</protein>
<reference evidence="1 2" key="1">
    <citation type="submission" date="2019-04" db="EMBL/GenBank/DDBJ databases">
        <title>Fungal friends and foes A comparative genomics study of 23 Aspergillus species from section Flavi.</title>
        <authorList>
            <consortium name="DOE Joint Genome Institute"/>
            <person name="Kjaerbolling I."/>
            <person name="Vesth T.C."/>
            <person name="Frisvad J.C."/>
            <person name="Nybo J.L."/>
            <person name="Theobald S."/>
            <person name="Kildgaard S."/>
            <person name="Petersen T.I."/>
            <person name="Kuo A."/>
            <person name="Sato A."/>
            <person name="Lyhne E.K."/>
            <person name="Kogle M.E."/>
            <person name="Wiebenga A."/>
            <person name="Kun R.S."/>
            <person name="Lubbers R.J."/>
            <person name="Makela M.R."/>
            <person name="Barry K."/>
            <person name="Chovatia M."/>
            <person name="Clum A."/>
            <person name="Daum C."/>
            <person name="Haridas S."/>
            <person name="He G."/>
            <person name="LaButti K."/>
            <person name="Lipzen A."/>
            <person name="Mondo S."/>
            <person name="Pangilinan J."/>
            <person name="Riley R."/>
            <person name="Salamov A."/>
            <person name="Simmons B.A."/>
            <person name="Magnuson J.K."/>
            <person name="Henrissat B."/>
            <person name="Mortensen U.H."/>
            <person name="Larsen T.O."/>
            <person name="De vries R.P."/>
            <person name="Grigoriev I.V."/>
            <person name="Machida M."/>
            <person name="Baker S.E."/>
            <person name="Andersen M.R."/>
        </authorList>
    </citation>
    <scope>NUCLEOTIDE SEQUENCE [LARGE SCALE GENOMIC DNA]</scope>
    <source>
        <strain evidence="1 2">CBS 117635</strain>
    </source>
</reference>
<accession>A0A5N6J297</accession>
<keyword evidence="2" id="KW-1185">Reference proteome</keyword>
<evidence type="ECO:0000313" key="2">
    <source>
        <dbReference type="Proteomes" id="UP000326289"/>
    </source>
</evidence>
<sequence length="107" mass="11808">MGSSLMSENEHGNEGADRFASGSIKASHLDSAFSSRLTSENYLNPQSISQGPIFPRIVTRRLLDFIPPWSRTIDKAAPVSRPAANIVPPESLLQVFFMLNPLLRKLV</sequence>
<name>A0A5N6J297_9EURO</name>